<evidence type="ECO:0000256" key="3">
    <source>
        <dbReference type="ARBA" id="ARBA00004845"/>
    </source>
</evidence>
<keyword evidence="7" id="KW-0808">Transferase</keyword>
<dbReference type="Gene3D" id="3.20.20.70">
    <property type="entry name" value="Aldolase class I"/>
    <property type="match status" value="1"/>
</dbReference>
<dbReference type="PANTHER" id="PTHR21057">
    <property type="entry name" value="PHOSPHO-2-DEHYDRO-3-DEOXYHEPTONATE ALDOLASE"/>
    <property type="match status" value="1"/>
</dbReference>
<evidence type="ECO:0000259" key="9">
    <source>
        <dbReference type="Pfam" id="PF00793"/>
    </source>
</evidence>
<dbReference type="Proteomes" id="UP000095237">
    <property type="component" value="Unassembled WGS sequence"/>
</dbReference>
<dbReference type="UniPathway" id="UPA00357">
    <property type="reaction ID" value="UER00474"/>
</dbReference>
<evidence type="ECO:0000256" key="7">
    <source>
        <dbReference type="ARBA" id="ARBA00022679"/>
    </source>
</evidence>
<evidence type="ECO:0000256" key="2">
    <source>
        <dbReference type="ARBA" id="ARBA00004756"/>
    </source>
</evidence>
<evidence type="ECO:0000256" key="5">
    <source>
        <dbReference type="ARBA" id="ARBA00012693"/>
    </source>
</evidence>
<sequence>MEIRKQTGYPVIFDVWHSVQIPGGHRIIESCSGENRKFVLLLSKAAVVVGIAELFLEVYENPDKTLSDSQNYIELKYFKQILKYTKV</sequence>
<reference evidence="10 11" key="1">
    <citation type="submission" date="2015-11" db="EMBL/GenBank/DDBJ databases">
        <title>Evidence for parallel genomic evolution in an endosymbiosis of termite gut flagellates.</title>
        <authorList>
            <person name="Zheng H."/>
        </authorList>
    </citation>
    <scope>NUCLEOTIDE SEQUENCE [LARGE SCALE GENOMIC DNA]</scope>
    <source>
        <strain evidence="10 11">CET450</strain>
    </source>
</reference>
<keyword evidence="6" id="KW-0963">Cytoplasm</keyword>
<gene>
    <name evidence="10" type="ORF">ATZ36_16060</name>
</gene>
<evidence type="ECO:0000256" key="1">
    <source>
        <dbReference type="ARBA" id="ARBA00004496"/>
    </source>
</evidence>
<evidence type="ECO:0000256" key="8">
    <source>
        <dbReference type="ARBA" id="ARBA00049112"/>
    </source>
</evidence>
<evidence type="ECO:0000313" key="11">
    <source>
        <dbReference type="Proteomes" id="UP000095237"/>
    </source>
</evidence>
<dbReference type="AlphaFoldDB" id="A0A1E5IM31"/>
<dbReference type="EC" id="2.5.1.55" evidence="5"/>
<dbReference type="InterPro" id="IPR013785">
    <property type="entry name" value="Aldolase_TIM"/>
</dbReference>
<proteinExistence type="inferred from homology"/>
<dbReference type="GO" id="GO:0008676">
    <property type="term" value="F:3-deoxy-8-phosphooctulonate synthase activity"/>
    <property type="evidence" value="ECO:0007669"/>
    <property type="project" value="UniProtKB-EC"/>
</dbReference>
<accession>A0A1E5IM31</accession>
<dbReference type="SUPFAM" id="SSF51569">
    <property type="entry name" value="Aldolase"/>
    <property type="match status" value="1"/>
</dbReference>
<protein>
    <recommendedName>
        <fullName evidence="5">3-deoxy-8-phosphooctulonate synthase</fullName>
        <ecNumber evidence="5">2.5.1.55</ecNumber>
    </recommendedName>
</protein>
<comment type="caution">
    <text evidence="10">The sequence shown here is derived from an EMBL/GenBank/DDBJ whole genome shotgun (WGS) entry which is preliminary data.</text>
</comment>
<feature type="domain" description="DAHP synthetase I/KDSA" evidence="9">
    <location>
        <begin position="4"/>
        <end position="83"/>
    </location>
</feature>
<comment type="subcellular location">
    <subcellularLocation>
        <location evidence="1">Cytoplasm</location>
    </subcellularLocation>
</comment>
<comment type="pathway">
    <text evidence="3">Carbohydrate biosynthesis; 3-deoxy-D-manno-octulosonate biosynthesis; 3-deoxy-D-manno-octulosonate from D-ribulose 5-phosphate: step 2/3.</text>
</comment>
<comment type="catalytic activity">
    <reaction evidence="8">
        <text>D-arabinose 5-phosphate + phosphoenolpyruvate + H2O = 3-deoxy-alpha-D-manno-2-octulosonate-8-phosphate + phosphate</text>
        <dbReference type="Rhea" id="RHEA:14053"/>
        <dbReference type="ChEBI" id="CHEBI:15377"/>
        <dbReference type="ChEBI" id="CHEBI:43474"/>
        <dbReference type="ChEBI" id="CHEBI:57693"/>
        <dbReference type="ChEBI" id="CHEBI:58702"/>
        <dbReference type="ChEBI" id="CHEBI:85985"/>
        <dbReference type="EC" id="2.5.1.55"/>
    </reaction>
</comment>
<evidence type="ECO:0000256" key="4">
    <source>
        <dbReference type="ARBA" id="ARBA00010499"/>
    </source>
</evidence>
<dbReference type="GO" id="GO:0005737">
    <property type="term" value="C:cytoplasm"/>
    <property type="evidence" value="ECO:0007669"/>
    <property type="project" value="UniProtKB-SubCell"/>
</dbReference>
<comment type="similarity">
    <text evidence="4">Belongs to the KdsA family.</text>
</comment>
<name>A0A1E5IM31_ENDTX</name>
<dbReference type="EMBL" id="LNVX01000228">
    <property type="protein sequence ID" value="OEG71173.1"/>
    <property type="molecule type" value="Genomic_DNA"/>
</dbReference>
<dbReference type="UniPathway" id="UPA00030"/>
<evidence type="ECO:0000313" key="10">
    <source>
        <dbReference type="EMBL" id="OEG71173.1"/>
    </source>
</evidence>
<comment type="pathway">
    <text evidence="2">Bacterial outer membrane biogenesis; lipopolysaccharide biosynthesis.</text>
</comment>
<keyword evidence="11" id="KW-1185">Reference proteome</keyword>
<dbReference type="InterPro" id="IPR006218">
    <property type="entry name" value="DAHP1/KDSA"/>
</dbReference>
<evidence type="ECO:0000256" key="6">
    <source>
        <dbReference type="ARBA" id="ARBA00022490"/>
    </source>
</evidence>
<organism evidence="10 11">
    <name type="scientific">Endomicrobium trichonymphae</name>
    <dbReference type="NCBI Taxonomy" id="1408204"/>
    <lineage>
        <taxon>Bacteria</taxon>
        <taxon>Pseudomonadati</taxon>
        <taxon>Elusimicrobiota</taxon>
        <taxon>Endomicrobiia</taxon>
        <taxon>Endomicrobiales</taxon>
        <taxon>Endomicrobiaceae</taxon>
        <taxon>Candidatus Endomicrobiellum</taxon>
    </lineage>
</organism>
<dbReference type="Pfam" id="PF00793">
    <property type="entry name" value="DAHP_synth_1"/>
    <property type="match status" value="1"/>
</dbReference>
<dbReference type="GO" id="GO:0009103">
    <property type="term" value="P:lipopolysaccharide biosynthetic process"/>
    <property type="evidence" value="ECO:0007669"/>
    <property type="project" value="UniProtKB-UniPathway"/>
</dbReference>
<dbReference type="InterPro" id="IPR006269">
    <property type="entry name" value="KDO8P_synthase"/>
</dbReference>